<name>A0ACA9SQ75_9GLOM</name>
<feature type="non-terminal residue" evidence="1">
    <location>
        <position position="1"/>
    </location>
</feature>
<evidence type="ECO:0000313" key="2">
    <source>
        <dbReference type="Proteomes" id="UP000789920"/>
    </source>
</evidence>
<accession>A0ACA9SQ75</accession>
<organism evidence="1 2">
    <name type="scientific">Racocetra persica</name>
    <dbReference type="NCBI Taxonomy" id="160502"/>
    <lineage>
        <taxon>Eukaryota</taxon>
        <taxon>Fungi</taxon>
        <taxon>Fungi incertae sedis</taxon>
        <taxon>Mucoromycota</taxon>
        <taxon>Glomeromycotina</taxon>
        <taxon>Glomeromycetes</taxon>
        <taxon>Diversisporales</taxon>
        <taxon>Gigasporaceae</taxon>
        <taxon>Racocetra</taxon>
    </lineage>
</organism>
<dbReference type="Proteomes" id="UP000789920">
    <property type="component" value="Unassembled WGS sequence"/>
</dbReference>
<proteinExistence type="predicted"/>
<sequence>INCFIDGGRMPSANDLPNAKPMITNNLTEQMNKSVEERLYVILHSVKPAVEGSDTYFYIKKGNSEFRSPYTMRRISIDDKSSKLLQPMLNELASKHP</sequence>
<protein>
    <submittedName>
        <fullName evidence="1">24794_t:CDS:1</fullName>
    </submittedName>
</protein>
<keyword evidence="2" id="KW-1185">Reference proteome</keyword>
<reference evidence="1" key="1">
    <citation type="submission" date="2021-06" db="EMBL/GenBank/DDBJ databases">
        <authorList>
            <person name="Kallberg Y."/>
            <person name="Tangrot J."/>
            <person name="Rosling A."/>
        </authorList>
    </citation>
    <scope>NUCLEOTIDE SEQUENCE</scope>
    <source>
        <strain evidence="1">MA461A</strain>
    </source>
</reference>
<gene>
    <name evidence="1" type="ORF">RPERSI_LOCUS33396</name>
</gene>
<feature type="non-terminal residue" evidence="1">
    <location>
        <position position="97"/>
    </location>
</feature>
<dbReference type="EMBL" id="CAJVQC010144367">
    <property type="protein sequence ID" value="CAG8844869.1"/>
    <property type="molecule type" value="Genomic_DNA"/>
</dbReference>
<comment type="caution">
    <text evidence="1">The sequence shown here is derived from an EMBL/GenBank/DDBJ whole genome shotgun (WGS) entry which is preliminary data.</text>
</comment>
<evidence type="ECO:0000313" key="1">
    <source>
        <dbReference type="EMBL" id="CAG8844869.1"/>
    </source>
</evidence>